<dbReference type="GO" id="GO:0016705">
    <property type="term" value="F:oxidoreductase activity, acting on paired donors, with incorporation or reduction of molecular oxygen"/>
    <property type="evidence" value="ECO:0007669"/>
    <property type="project" value="InterPro"/>
</dbReference>
<organism evidence="8 9">
    <name type="scientific">Microbotryum silenes-dioicae</name>
    <dbReference type="NCBI Taxonomy" id="796604"/>
    <lineage>
        <taxon>Eukaryota</taxon>
        <taxon>Fungi</taxon>
        <taxon>Dikarya</taxon>
        <taxon>Basidiomycota</taxon>
        <taxon>Pucciniomycotina</taxon>
        <taxon>Microbotryomycetes</taxon>
        <taxon>Microbotryales</taxon>
        <taxon>Microbotryaceae</taxon>
        <taxon>Microbotryum</taxon>
    </lineage>
</organism>
<gene>
    <name evidence="8" type="primary">BQ5605_C050g12499</name>
    <name evidence="8" type="ORF">BQ5605_C050G12499</name>
</gene>
<feature type="domain" description="Luciferase-like" evidence="7">
    <location>
        <begin position="69"/>
        <end position="428"/>
    </location>
</feature>
<dbReference type="InterPro" id="IPR036661">
    <property type="entry name" value="Luciferase-like_sf"/>
</dbReference>
<evidence type="ECO:0000256" key="3">
    <source>
        <dbReference type="ARBA" id="ARBA00023002"/>
    </source>
</evidence>
<protein>
    <submittedName>
        <fullName evidence="8">BQ5605_C050g12499 protein</fullName>
    </submittedName>
</protein>
<evidence type="ECO:0000313" key="9">
    <source>
        <dbReference type="Proteomes" id="UP000249464"/>
    </source>
</evidence>
<dbReference type="GO" id="GO:0004497">
    <property type="term" value="F:monooxygenase activity"/>
    <property type="evidence" value="ECO:0007669"/>
    <property type="project" value="UniProtKB-KW"/>
</dbReference>
<feature type="region of interest" description="Disordered" evidence="6">
    <location>
        <begin position="505"/>
        <end position="547"/>
    </location>
</feature>
<dbReference type="InterPro" id="IPR051260">
    <property type="entry name" value="Diverse_substr_monoxygenases"/>
</dbReference>
<dbReference type="Proteomes" id="UP000249464">
    <property type="component" value="Unassembled WGS sequence"/>
</dbReference>
<dbReference type="NCBIfam" id="TIGR03860">
    <property type="entry name" value="FMN_nitrolo"/>
    <property type="match status" value="1"/>
</dbReference>
<evidence type="ECO:0000256" key="2">
    <source>
        <dbReference type="ARBA" id="ARBA00022643"/>
    </source>
</evidence>
<accession>A0A2X0MS66</accession>
<keyword evidence="4" id="KW-0503">Monooxygenase</keyword>
<dbReference type="PANTHER" id="PTHR30011:SF16">
    <property type="entry name" value="C2H2 FINGER DOMAIN TRANSCRIPTION FACTOR (EUROFUNG)-RELATED"/>
    <property type="match status" value="1"/>
</dbReference>
<dbReference type="STRING" id="796604.A0A2X0MS66"/>
<dbReference type="Pfam" id="PF00296">
    <property type="entry name" value="Bac_luciferase"/>
    <property type="match status" value="1"/>
</dbReference>
<keyword evidence="9" id="KW-1185">Reference proteome</keyword>
<dbReference type="AlphaFoldDB" id="A0A2X0MS66"/>
<evidence type="ECO:0000259" key="7">
    <source>
        <dbReference type="Pfam" id="PF00296"/>
    </source>
</evidence>
<evidence type="ECO:0000256" key="6">
    <source>
        <dbReference type="SAM" id="MobiDB-lite"/>
    </source>
</evidence>
<proteinExistence type="inferred from homology"/>
<dbReference type="PANTHER" id="PTHR30011">
    <property type="entry name" value="ALKANESULFONATE MONOOXYGENASE-RELATED"/>
    <property type="match status" value="1"/>
</dbReference>
<keyword evidence="1" id="KW-0285">Flavoprotein</keyword>
<dbReference type="EMBL" id="FQNC01000097">
    <property type="protein sequence ID" value="SGZ29766.1"/>
    <property type="molecule type" value="Genomic_DNA"/>
</dbReference>
<evidence type="ECO:0000256" key="4">
    <source>
        <dbReference type="ARBA" id="ARBA00023033"/>
    </source>
</evidence>
<dbReference type="InterPro" id="IPR016215">
    <property type="entry name" value="NTA_MOA"/>
</dbReference>
<name>A0A2X0MS66_9BASI</name>
<keyword evidence="3" id="KW-0560">Oxidoreductase</keyword>
<evidence type="ECO:0000256" key="1">
    <source>
        <dbReference type="ARBA" id="ARBA00022630"/>
    </source>
</evidence>
<feature type="compositionally biased region" description="Low complexity" evidence="6">
    <location>
        <begin position="1"/>
        <end position="21"/>
    </location>
</feature>
<evidence type="ECO:0000313" key="8">
    <source>
        <dbReference type="EMBL" id="SGZ29766.1"/>
    </source>
</evidence>
<feature type="compositionally biased region" description="Low complexity" evidence="6">
    <location>
        <begin position="521"/>
        <end position="538"/>
    </location>
</feature>
<dbReference type="SUPFAM" id="SSF51679">
    <property type="entry name" value="Bacterial luciferase-like"/>
    <property type="match status" value="1"/>
</dbReference>
<evidence type="ECO:0000256" key="5">
    <source>
        <dbReference type="ARBA" id="ARBA00033748"/>
    </source>
</evidence>
<dbReference type="InterPro" id="IPR011251">
    <property type="entry name" value="Luciferase-like_dom"/>
</dbReference>
<reference evidence="8 9" key="1">
    <citation type="submission" date="2016-11" db="EMBL/GenBank/DDBJ databases">
        <authorList>
            <person name="Jaros S."/>
            <person name="Januszkiewicz K."/>
            <person name="Wedrychowicz H."/>
        </authorList>
    </citation>
    <scope>NUCLEOTIDE SEQUENCE [LARGE SCALE GENOMIC DNA]</scope>
</reference>
<dbReference type="Gene3D" id="3.20.20.30">
    <property type="entry name" value="Luciferase-like domain"/>
    <property type="match status" value="1"/>
</dbReference>
<comment type="similarity">
    <text evidence="5">Belongs to the NtaA/SnaA/DszA monooxygenase family.</text>
</comment>
<keyword evidence="2" id="KW-0288">FMN</keyword>
<feature type="compositionally biased region" description="Polar residues" evidence="6">
    <location>
        <begin position="28"/>
        <end position="39"/>
    </location>
</feature>
<sequence length="547" mass="60028">MQSYESTATPLPTTSTTTPTSNGRAPRPSSNRTNGHVQNGSAVKKRWILNAFDMACAGHQTPGLWKHPLDRSAQYHTLEYWTELAKLLERGKFNGIFIADTLGAYDVYNNNPDAAARTGAQWGVDDPTLLISACALVTKNLSFGVTQSVTYEHPYTVARKFATLDHLTKGRVAINAVTSYLTSAARSYGLTDQIEHDERYARAEEYFNVLYKLWESSWRDDAVILDKARDLYADPSRIRKIHHEGKYFKCEGPALVEPSPQGTPLVYQAGSSSAGLAFGARHAEAVFMSGPSPAKIRIQVDALRDLVEKEGRPRDSIKVLVKLLVIVAETDELAQSKHDEYYALASREGAKVLFGGWIGQDLGLYAPDADLREVGTPPVKGVARGYAALFPEVEKWTADVLGDHIKVGGMGYAVVGSPKTVADQMQQWIDETDCDGFNLCYAITPGTFEDIVNLLVPELQRRGVHWTDYPQRPDGQGITAREGIYGVGEVKIDDRHYGAQYKWRAGQDVPPSLEKPGSLISADSEATETATAGDSESTVNGKKRKVA</sequence>
<feature type="region of interest" description="Disordered" evidence="6">
    <location>
        <begin position="1"/>
        <end position="39"/>
    </location>
</feature>